<evidence type="ECO:0000256" key="1">
    <source>
        <dbReference type="ARBA" id="ARBA00004141"/>
    </source>
</evidence>
<comment type="caution">
    <text evidence="9">The sequence shown here is derived from an EMBL/GenBank/DDBJ whole genome shotgun (WGS) entry which is preliminary data.</text>
</comment>
<feature type="chain" id="PRO_5022996925" description="G-protein coupled receptors family 1 profile domain-containing protein" evidence="7">
    <location>
        <begin position="25"/>
        <end position="154"/>
    </location>
</feature>
<reference evidence="9" key="1">
    <citation type="submission" date="2019-04" db="EMBL/GenBank/DDBJ databases">
        <authorList>
            <person name="Alioto T."/>
            <person name="Alioto T."/>
        </authorList>
    </citation>
    <scope>NUCLEOTIDE SEQUENCE [LARGE SCALE GENOMIC DNA]</scope>
</reference>
<protein>
    <recommendedName>
        <fullName evidence="8">G-protein coupled receptors family 1 profile domain-containing protein</fullName>
    </recommendedName>
</protein>
<accession>A0A5E4B4I7</accession>
<organism evidence="9 10">
    <name type="scientific">Marmota monax</name>
    <name type="common">Woodchuck</name>
    <dbReference type="NCBI Taxonomy" id="9995"/>
    <lineage>
        <taxon>Eukaryota</taxon>
        <taxon>Metazoa</taxon>
        <taxon>Chordata</taxon>
        <taxon>Craniata</taxon>
        <taxon>Vertebrata</taxon>
        <taxon>Euteleostomi</taxon>
        <taxon>Mammalia</taxon>
        <taxon>Eutheria</taxon>
        <taxon>Euarchontoglires</taxon>
        <taxon>Glires</taxon>
        <taxon>Rodentia</taxon>
        <taxon>Sciuromorpha</taxon>
        <taxon>Sciuridae</taxon>
        <taxon>Xerinae</taxon>
        <taxon>Marmotini</taxon>
        <taxon>Marmota</taxon>
    </lineage>
</organism>
<keyword evidence="5" id="KW-0675">Receptor</keyword>
<keyword evidence="7" id="KW-0732">Signal</keyword>
<dbReference type="PANTHER" id="PTHR26453">
    <property type="entry name" value="OLFACTORY RECEPTOR"/>
    <property type="match status" value="1"/>
</dbReference>
<dbReference type="Proteomes" id="UP000335636">
    <property type="component" value="Unassembled WGS sequence"/>
</dbReference>
<sequence>MTQRVCRLLVSGCWLLGALDSLLSTPITMSFPFCKSRKILSFFCEAPALLRLSCSDVSLYKMLMYLCCIFMLLVPTVVISSSYTLILLLISGPAQPRAARSAAGCDGVGLLHHPHLVLKPLIHSLHNKDVTATPRSLLQSRRRLPRVLRGSTWE</sequence>
<evidence type="ECO:0000259" key="8">
    <source>
        <dbReference type="PROSITE" id="PS50262"/>
    </source>
</evidence>
<dbReference type="InterPro" id="IPR017452">
    <property type="entry name" value="GPCR_Rhodpsn_7TM"/>
</dbReference>
<evidence type="ECO:0000256" key="4">
    <source>
        <dbReference type="ARBA" id="ARBA00023136"/>
    </source>
</evidence>
<dbReference type="PROSITE" id="PS50262">
    <property type="entry name" value="G_PROTEIN_RECEP_F1_2"/>
    <property type="match status" value="1"/>
</dbReference>
<dbReference type="GO" id="GO:0016020">
    <property type="term" value="C:membrane"/>
    <property type="evidence" value="ECO:0007669"/>
    <property type="project" value="UniProtKB-SubCell"/>
</dbReference>
<name>A0A5E4B4I7_MARMO</name>
<feature type="domain" description="G-protein coupled receptors family 1 profile" evidence="8">
    <location>
        <begin position="1"/>
        <end position="154"/>
    </location>
</feature>
<comment type="subcellular location">
    <subcellularLocation>
        <location evidence="1">Membrane</location>
        <topology evidence="1">Multi-pass membrane protein</topology>
    </subcellularLocation>
</comment>
<evidence type="ECO:0000313" key="10">
    <source>
        <dbReference type="Proteomes" id="UP000335636"/>
    </source>
</evidence>
<keyword evidence="2 6" id="KW-0812">Transmembrane</keyword>
<keyword evidence="10" id="KW-1185">Reference proteome</keyword>
<dbReference type="SUPFAM" id="SSF81321">
    <property type="entry name" value="Family A G protein-coupled receptor-like"/>
    <property type="match status" value="1"/>
</dbReference>
<evidence type="ECO:0000256" key="2">
    <source>
        <dbReference type="ARBA" id="ARBA00022692"/>
    </source>
</evidence>
<evidence type="ECO:0000256" key="5">
    <source>
        <dbReference type="ARBA" id="ARBA00023170"/>
    </source>
</evidence>
<evidence type="ECO:0000313" key="9">
    <source>
        <dbReference type="EMBL" id="VTJ64026.1"/>
    </source>
</evidence>
<dbReference type="Gene3D" id="1.20.1070.10">
    <property type="entry name" value="Rhodopsin 7-helix transmembrane proteins"/>
    <property type="match status" value="1"/>
</dbReference>
<proteinExistence type="predicted"/>
<gene>
    <name evidence="9" type="ORF">MONAX_5E046498</name>
</gene>
<dbReference type="EMBL" id="CABDUW010000248">
    <property type="protein sequence ID" value="VTJ64026.1"/>
    <property type="molecule type" value="Genomic_DNA"/>
</dbReference>
<feature type="transmembrane region" description="Helical" evidence="6">
    <location>
        <begin position="62"/>
        <end position="90"/>
    </location>
</feature>
<evidence type="ECO:0000256" key="3">
    <source>
        <dbReference type="ARBA" id="ARBA00022989"/>
    </source>
</evidence>
<feature type="signal peptide" evidence="7">
    <location>
        <begin position="1"/>
        <end position="24"/>
    </location>
</feature>
<dbReference type="AlphaFoldDB" id="A0A5E4B4I7"/>
<evidence type="ECO:0000256" key="6">
    <source>
        <dbReference type="SAM" id="Phobius"/>
    </source>
</evidence>
<keyword evidence="3 6" id="KW-1133">Transmembrane helix</keyword>
<evidence type="ECO:0000256" key="7">
    <source>
        <dbReference type="SAM" id="SignalP"/>
    </source>
</evidence>
<keyword evidence="4 6" id="KW-0472">Membrane</keyword>